<protein>
    <submittedName>
        <fullName evidence="1">Uncharacterized protein</fullName>
    </submittedName>
</protein>
<sequence>MSPSKVFSVSQLYGRKIKPTNERFGIWLLLENLENNNLISDVGNINFTKGETLLPAKQVLTPISEPFCDNIMLVKICGSEDCQEDSTFVKKELCGSYNSYIRRKFGDLVSASHGVKAKSPFLLQSNNVLAKGTRELIGEEDVKRITNKYNIPICVPYKVELADVKLENILDVLPTLLEQLRKEDYYLMDLDITQDFAGVFNKEEMSSYLTRNFNFCNQGEYQENSNVIVNNDTTVGIDCLTWLTSNARVKIYNKFVCQITSPGVNKTIGNNIINFINCPDKRLKETFASTLAKENGITRLEATIYNYTVGKSDKTTYNPLEDSKILLETSKHYFHDAPFYSVPISKMWTKITEALQNSCCLVFNNLLFYVYWGNRNTKKLTGVQINLPDDHSTREKIINYCLSAFGFNCLPINFIEVVEDTANRDHVRFVQKCYLKAGNTYFSRSKSAFSNIAEEIDMQNTGLIATDNVVPSVLRKRTNTTNKLCPFAIKEMEPLSSIYTVCIRKRKAEMEDQDIKKRKIEYLNNATAIKEEYKHLLEKEERIRELRGRLENYFTLQWGNLEPYGEYKVSAFIVNNKGTHTYVGVLVEKDGHKEVCFLKGRHKNIFITASQNRDQLIKDGFVIIPYKDMDLVCLPTEEPFADIITNGFTTYQNHRFIKIDKFKLYTNIWKNLPFTQEDLDKVNSITMQNIKEPIKFRDCLRLEELAEGTELVITGLKSVTHREKQRYIIQFENSSVFYRSNYWLEKELQNMDLNYRIKIKLDKLRHTPNRNKERLIFCL</sequence>
<reference evidence="1" key="1">
    <citation type="submission" date="2021-05" db="EMBL/GenBank/DDBJ databases">
        <authorList>
            <person name="Alioto T."/>
            <person name="Alioto T."/>
            <person name="Gomez Garrido J."/>
        </authorList>
    </citation>
    <scope>NUCLEOTIDE SEQUENCE</scope>
</reference>
<dbReference type="EMBL" id="HBUF01266837">
    <property type="protein sequence ID" value="CAG6684337.1"/>
    <property type="molecule type" value="Transcribed_RNA"/>
</dbReference>
<evidence type="ECO:0000313" key="1">
    <source>
        <dbReference type="EMBL" id="CAG6684337.1"/>
    </source>
</evidence>
<name>A0A8D8TE18_9HEMI</name>
<accession>A0A8D8TE18</accession>
<dbReference type="EMBL" id="HBUF01266836">
    <property type="protein sequence ID" value="CAG6684335.1"/>
    <property type="molecule type" value="Transcribed_RNA"/>
</dbReference>
<organism evidence="1">
    <name type="scientific">Cacopsylla melanoneura</name>
    <dbReference type="NCBI Taxonomy" id="428564"/>
    <lineage>
        <taxon>Eukaryota</taxon>
        <taxon>Metazoa</taxon>
        <taxon>Ecdysozoa</taxon>
        <taxon>Arthropoda</taxon>
        <taxon>Hexapoda</taxon>
        <taxon>Insecta</taxon>
        <taxon>Pterygota</taxon>
        <taxon>Neoptera</taxon>
        <taxon>Paraneoptera</taxon>
        <taxon>Hemiptera</taxon>
        <taxon>Sternorrhyncha</taxon>
        <taxon>Psylloidea</taxon>
        <taxon>Psyllidae</taxon>
        <taxon>Psyllinae</taxon>
        <taxon>Cacopsylla</taxon>
    </lineage>
</organism>
<dbReference type="EMBL" id="HBUF01266835">
    <property type="protein sequence ID" value="CAG6684333.1"/>
    <property type="molecule type" value="Transcribed_RNA"/>
</dbReference>
<dbReference type="AlphaFoldDB" id="A0A8D8TE18"/>
<proteinExistence type="predicted"/>